<gene>
    <name evidence="4" type="ORF">PoB_001651100</name>
</gene>
<evidence type="ECO:0000256" key="2">
    <source>
        <dbReference type="SAM" id="MobiDB-lite"/>
    </source>
</evidence>
<keyword evidence="4" id="KW-0378">Hydrolase</keyword>
<feature type="region of interest" description="Disordered" evidence="2">
    <location>
        <begin position="1"/>
        <end position="62"/>
    </location>
</feature>
<dbReference type="SUPFAM" id="SSF56219">
    <property type="entry name" value="DNase I-like"/>
    <property type="match status" value="1"/>
</dbReference>
<keyword evidence="4" id="KW-0255">Endonuclease</keyword>
<evidence type="ECO:0000313" key="5">
    <source>
        <dbReference type="Proteomes" id="UP000735302"/>
    </source>
</evidence>
<protein>
    <submittedName>
        <fullName evidence="4">Endonuclease-reverse transcriptase</fullName>
    </submittedName>
</protein>
<dbReference type="AlphaFoldDB" id="A0AAV3YSA4"/>
<proteinExistence type="predicted"/>
<dbReference type="InterPro" id="IPR036691">
    <property type="entry name" value="Endo/exonu/phosph_ase_sf"/>
</dbReference>
<comment type="caution">
    <text evidence="4">The sequence shown here is derived from an EMBL/GenBank/DDBJ whole genome shotgun (WGS) entry which is preliminary data.</text>
</comment>
<dbReference type="CDD" id="cd09076">
    <property type="entry name" value="L1-EN"/>
    <property type="match status" value="1"/>
</dbReference>
<evidence type="ECO:0000313" key="4">
    <source>
        <dbReference type="EMBL" id="GFN90005.1"/>
    </source>
</evidence>
<evidence type="ECO:0000256" key="1">
    <source>
        <dbReference type="SAM" id="Coils"/>
    </source>
</evidence>
<dbReference type="SUPFAM" id="SSF56672">
    <property type="entry name" value="DNA/RNA polymerases"/>
    <property type="match status" value="1"/>
</dbReference>
<dbReference type="Gene3D" id="3.60.10.10">
    <property type="entry name" value="Endonuclease/exonuclease/phosphatase"/>
    <property type="match status" value="1"/>
</dbReference>
<reference evidence="4 5" key="1">
    <citation type="journal article" date="2021" name="Elife">
        <title>Chloroplast acquisition without the gene transfer in kleptoplastic sea slugs, Plakobranchus ocellatus.</title>
        <authorList>
            <person name="Maeda T."/>
            <person name="Takahashi S."/>
            <person name="Yoshida T."/>
            <person name="Shimamura S."/>
            <person name="Takaki Y."/>
            <person name="Nagai Y."/>
            <person name="Toyoda A."/>
            <person name="Suzuki Y."/>
            <person name="Arimoto A."/>
            <person name="Ishii H."/>
            <person name="Satoh N."/>
            <person name="Nishiyama T."/>
            <person name="Hasebe M."/>
            <person name="Maruyama T."/>
            <person name="Minagawa J."/>
            <person name="Obokata J."/>
            <person name="Shigenobu S."/>
        </authorList>
    </citation>
    <scope>NUCLEOTIDE SEQUENCE [LARGE SCALE GENOMIC DNA]</scope>
</reference>
<evidence type="ECO:0000259" key="3">
    <source>
        <dbReference type="PROSITE" id="PS50878"/>
    </source>
</evidence>
<dbReference type="Pfam" id="PF00078">
    <property type="entry name" value="RVT_1"/>
    <property type="match status" value="1"/>
</dbReference>
<dbReference type="PROSITE" id="PS50878">
    <property type="entry name" value="RT_POL"/>
    <property type="match status" value="1"/>
</dbReference>
<feature type="coiled-coil region" evidence="1">
    <location>
        <begin position="308"/>
        <end position="342"/>
    </location>
</feature>
<accession>A0AAV3YSA4</accession>
<dbReference type="InterPro" id="IPR043502">
    <property type="entry name" value="DNA/RNA_pol_sf"/>
</dbReference>
<dbReference type="EMBL" id="BLXT01001978">
    <property type="protein sequence ID" value="GFN90005.1"/>
    <property type="molecule type" value="Genomic_DNA"/>
</dbReference>
<dbReference type="Proteomes" id="UP000735302">
    <property type="component" value="Unassembled WGS sequence"/>
</dbReference>
<feature type="domain" description="Reverse transcriptase" evidence="3">
    <location>
        <begin position="488"/>
        <end position="736"/>
    </location>
</feature>
<dbReference type="InterPro" id="IPR000477">
    <property type="entry name" value="RT_dom"/>
</dbReference>
<dbReference type="CDD" id="cd01650">
    <property type="entry name" value="RT_nLTR_like"/>
    <property type="match status" value="1"/>
</dbReference>
<keyword evidence="4" id="KW-0540">Nuclease</keyword>
<name>A0AAV3YSA4_9GAST</name>
<dbReference type="GO" id="GO:0004519">
    <property type="term" value="F:endonuclease activity"/>
    <property type="evidence" value="ECO:0007669"/>
    <property type="project" value="UniProtKB-KW"/>
</dbReference>
<feature type="compositionally biased region" description="Basic and acidic residues" evidence="2">
    <location>
        <begin position="49"/>
        <end position="59"/>
    </location>
</feature>
<dbReference type="Pfam" id="PF14529">
    <property type="entry name" value="Exo_endo_phos_2"/>
    <property type="match status" value="1"/>
</dbReference>
<sequence length="755" mass="87492">MIGQHKGGRISQGQNGDPSRGDFPATQTLFSRRTPSHEVPKSKPPGRCGADRGRTEESPNTKGLAFLVHKDIKDYIESFDKHSDRIISCKIKLQGESLQLTEAYAPTTEYDDADVEIFYEELENAMDPKCKYKVIIGDFNSKIGVKEADEENEWIGPFGIGERNERGERLIDFCVANKLYITNSFYQKPTSRYWTWESPRGRYKNHIDFILTTDKSMAQNTEIITKVDIGSDHRMVRSRICINKRLERLKRIKRKKPPRIDVRQLEKVAPIFLLELQNRFEVLANETPSIEILNESITKTAAEVSEKRIETEEEVNTEDKMIEQLEQRRKELRKKDNKTRAERVEYSEVNKTVKKKRRARARRKRKDFVIRILQQRKGPKETHKYKSKKKISCMKDNDGHKTTDREEILEICKSFYKTLYESTLPTPTNCEKESPDSDEVPPFTTNEVKSCLLALSKKKAPGPDNITSDILLLGDEPVLKYLTSCFNDILKSRKIPACWEEAKIIIIYKKGDPGDIKNYRPISLLSHSYKLFTRLLQKRMERILDENQPRDQAGFRKGYSTTDHIYTLNQVIEKSNEYNLPLCVGFIDYEKAFDSVEHFAIFDALRKININETYVTILENIYRNASARVHIDNLESESFPIHRGVRQGDPISPKLFTAAIEMIFRKADLEHGLNVDGETLTNLRFADDVALVTEKVENMEEQLNVLNNISLESGLKMHKGKTKYMNNFESNKDITIDKKKLRRSKATNIWDKQPI</sequence>
<organism evidence="4 5">
    <name type="scientific">Plakobranchus ocellatus</name>
    <dbReference type="NCBI Taxonomy" id="259542"/>
    <lineage>
        <taxon>Eukaryota</taxon>
        <taxon>Metazoa</taxon>
        <taxon>Spiralia</taxon>
        <taxon>Lophotrochozoa</taxon>
        <taxon>Mollusca</taxon>
        <taxon>Gastropoda</taxon>
        <taxon>Heterobranchia</taxon>
        <taxon>Euthyneura</taxon>
        <taxon>Panpulmonata</taxon>
        <taxon>Sacoglossa</taxon>
        <taxon>Placobranchoidea</taxon>
        <taxon>Plakobranchidae</taxon>
        <taxon>Plakobranchus</taxon>
    </lineage>
</organism>
<dbReference type="PANTHER" id="PTHR19446">
    <property type="entry name" value="REVERSE TRANSCRIPTASES"/>
    <property type="match status" value="1"/>
</dbReference>
<dbReference type="InterPro" id="IPR005135">
    <property type="entry name" value="Endo/exonuclease/phosphatase"/>
</dbReference>
<keyword evidence="1" id="KW-0175">Coiled coil</keyword>
<keyword evidence="5" id="KW-1185">Reference proteome</keyword>